<evidence type="ECO:0000313" key="3">
    <source>
        <dbReference type="Proteomes" id="UP001144805"/>
    </source>
</evidence>
<keyword evidence="1" id="KW-0472">Membrane</keyword>
<evidence type="ECO:0000256" key="1">
    <source>
        <dbReference type="SAM" id="Phobius"/>
    </source>
</evidence>
<name>A0A9X3ILW1_9HYPH</name>
<proteinExistence type="predicted"/>
<keyword evidence="1" id="KW-1133">Transmembrane helix</keyword>
<sequence length="74" mass="7740">MTLARPIDSQPAVARRSPNWKWISIAIATIGILGLFGANAHLVYVALRSQPECVAHTKATDGSGSAYSAAKSAC</sequence>
<evidence type="ECO:0000313" key="2">
    <source>
        <dbReference type="EMBL" id="MCX5570287.1"/>
    </source>
</evidence>
<dbReference type="AlphaFoldDB" id="A0A9X3ILW1"/>
<comment type="caution">
    <text evidence="2">The sequence shown here is derived from an EMBL/GenBank/DDBJ whole genome shotgun (WGS) entry which is preliminary data.</text>
</comment>
<protein>
    <submittedName>
        <fullName evidence="2">Uncharacterized protein</fullName>
    </submittedName>
</protein>
<gene>
    <name evidence="2" type="ORF">OSH07_13860</name>
</gene>
<dbReference type="Proteomes" id="UP001144805">
    <property type="component" value="Unassembled WGS sequence"/>
</dbReference>
<keyword evidence="3" id="KW-1185">Reference proteome</keyword>
<reference evidence="2" key="1">
    <citation type="submission" date="2022-11" db="EMBL/GenBank/DDBJ databases">
        <title>Biodiversity and phylogenetic relationships of bacteria.</title>
        <authorList>
            <person name="Machado R.A.R."/>
            <person name="Bhat A."/>
            <person name="Loulou A."/>
            <person name="Kallel S."/>
        </authorList>
    </citation>
    <scope>NUCLEOTIDE SEQUENCE</scope>
    <source>
        <strain evidence="2">K-TC2</strain>
    </source>
</reference>
<dbReference type="EMBL" id="JAPKNK010000005">
    <property type="protein sequence ID" value="MCX5570287.1"/>
    <property type="molecule type" value="Genomic_DNA"/>
</dbReference>
<accession>A0A9X3ILW1</accession>
<dbReference type="RefSeq" id="WP_266339252.1">
    <property type="nucleotide sequence ID" value="NZ_JAPKNK010000005.1"/>
</dbReference>
<feature type="transmembrane region" description="Helical" evidence="1">
    <location>
        <begin position="20"/>
        <end position="47"/>
    </location>
</feature>
<keyword evidence="1" id="KW-0812">Transmembrane</keyword>
<organism evidence="2 3">
    <name type="scientific">Kaistia nematophila</name>
    <dbReference type="NCBI Taxonomy" id="2994654"/>
    <lineage>
        <taxon>Bacteria</taxon>
        <taxon>Pseudomonadati</taxon>
        <taxon>Pseudomonadota</taxon>
        <taxon>Alphaproteobacteria</taxon>
        <taxon>Hyphomicrobiales</taxon>
        <taxon>Kaistiaceae</taxon>
        <taxon>Kaistia</taxon>
    </lineage>
</organism>